<dbReference type="AlphaFoldDB" id="A0A941AIJ5"/>
<dbReference type="PROSITE" id="PS50943">
    <property type="entry name" value="HTH_CROC1"/>
    <property type="match status" value="1"/>
</dbReference>
<dbReference type="Pfam" id="PF13424">
    <property type="entry name" value="TPR_12"/>
    <property type="match status" value="1"/>
</dbReference>
<dbReference type="GO" id="GO:0043531">
    <property type="term" value="F:ADP binding"/>
    <property type="evidence" value="ECO:0007669"/>
    <property type="project" value="InterPro"/>
</dbReference>
<dbReference type="Gene3D" id="3.40.50.300">
    <property type="entry name" value="P-loop containing nucleotide triphosphate hydrolases"/>
    <property type="match status" value="1"/>
</dbReference>
<organism evidence="3 4">
    <name type="scientific">Microbispora oryzae</name>
    <dbReference type="NCBI Taxonomy" id="2806554"/>
    <lineage>
        <taxon>Bacteria</taxon>
        <taxon>Bacillati</taxon>
        <taxon>Actinomycetota</taxon>
        <taxon>Actinomycetes</taxon>
        <taxon>Streptosporangiales</taxon>
        <taxon>Streptosporangiaceae</taxon>
        <taxon>Microbispora</taxon>
    </lineage>
</organism>
<dbReference type="CDD" id="cd00093">
    <property type="entry name" value="HTH_XRE"/>
    <property type="match status" value="1"/>
</dbReference>
<dbReference type="SMART" id="SM00530">
    <property type="entry name" value="HTH_XRE"/>
    <property type="match status" value="1"/>
</dbReference>
<dbReference type="InterPro" id="IPR010982">
    <property type="entry name" value="Lambda_DNA-bd_dom_sf"/>
</dbReference>
<gene>
    <name evidence="3" type="ORF">JOL79_05205</name>
</gene>
<dbReference type="Pfam" id="PF00931">
    <property type="entry name" value="NB-ARC"/>
    <property type="match status" value="1"/>
</dbReference>
<dbReference type="Proteomes" id="UP000674234">
    <property type="component" value="Unassembled WGS sequence"/>
</dbReference>
<feature type="compositionally biased region" description="Polar residues" evidence="1">
    <location>
        <begin position="819"/>
        <end position="828"/>
    </location>
</feature>
<dbReference type="PANTHER" id="PTHR47691:SF3">
    <property type="entry name" value="HTH-TYPE TRANSCRIPTIONAL REGULATOR RV0890C-RELATED"/>
    <property type="match status" value="1"/>
</dbReference>
<evidence type="ECO:0000256" key="1">
    <source>
        <dbReference type="SAM" id="MobiDB-lite"/>
    </source>
</evidence>
<dbReference type="PANTHER" id="PTHR47691">
    <property type="entry name" value="REGULATOR-RELATED"/>
    <property type="match status" value="1"/>
</dbReference>
<dbReference type="Gene3D" id="1.25.40.10">
    <property type="entry name" value="Tetratricopeptide repeat domain"/>
    <property type="match status" value="2"/>
</dbReference>
<dbReference type="InterPro" id="IPR001387">
    <property type="entry name" value="Cro/C1-type_HTH"/>
</dbReference>
<dbReference type="InterPro" id="IPR042197">
    <property type="entry name" value="Apaf_helical"/>
</dbReference>
<dbReference type="GO" id="GO:0003677">
    <property type="term" value="F:DNA binding"/>
    <property type="evidence" value="ECO:0007669"/>
    <property type="project" value="InterPro"/>
</dbReference>
<dbReference type="Gene3D" id="1.10.260.40">
    <property type="entry name" value="lambda repressor-like DNA-binding domains"/>
    <property type="match status" value="1"/>
</dbReference>
<dbReference type="InterPro" id="IPR002182">
    <property type="entry name" value="NB-ARC"/>
</dbReference>
<proteinExistence type="predicted"/>
<reference evidence="3" key="1">
    <citation type="submission" date="2021-02" db="EMBL/GenBank/DDBJ databases">
        <title>Draft genome sequence of Microbispora sp. RL4-1S isolated from rice leaves in Thailand.</title>
        <authorList>
            <person name="Muangham S."/>
            <person name="Duangmal K."/>
        </authorList>
    </citation>
    <scope>NUCLEOTIDE SEQUENCE</scope>
    <source>
        <strain evidence="3">RL4-1S</strain>
    </source>
</reference>
<dbReference type="SUPFAM" id="SSF48452">
    <property type="entry name" value="TPR-like"/>
    <property type="match status" value="1"/>
</dbReference>
<dbReference type="Gene3D" id="1.10.8.430">
    <property type="entry name" value="Helical domain of apoptotic protease-activating factors"/>
    <property type="match status" value="1"/>
</dbReference>
<dbReference type="InterPro" id="IPR011990">
    <property type="entry name" value="TPR-like_helical_dom_sf"/>
</dbReference>
<dbReference type="EMBL" id="JAFCNB010000002">
    <property type="protein sequence ID" value="MBP2703198.1"/>
    <property type="molecule type" value="Genomic_DNA"/>
</dbReference>
<accession>A0A941AIJ5</accession>
<evidence type="ECO:0000313" key="3">
    <source>
        <dbReference type="EMBL" id="MBP2703198.1"/>
    </source>
</evidence>
<dbReference type="SUPFAM" id="SSF47413">
    <property type="entry name" value="lambda repressor-like DNA-binding domains"/>
    <property type="match status" value="1"/>
</dbReference>
<sequence>MVADEGSSGPGAFAVLLRGHRLRRRFTQEELAERAGISSRSVGEMERGRSPRARTVELLAAALELAGDERERFIESGRVLFWASRIGGDRSDRNRTEKQAVAPAQLPADVADFTGREQQVAVAVRALGEGVGGAPKVCVVAGAPGVGKTVFAVHVAHRMLPRFADCQLFATLRGADVMPARPSEVLAGFLRALGVDHRVMPDDLDERAALFRTLLSRRRALIVLDNVLNEEQVRHLLPGSAGCAVLVTSRRRLAGLGAQTLIGLDPFSEPESVELLGRIVGADQVAEETASAREVVRLCGGLPLALRIAGARLASRPHHRLRELAAHLADEHRRLDVLSYSDLAVRASFDLSHQVLGEPERRLLRRLAALDVPDIPLWLAAAVVGGDRAEVEESMERLIESHWVQVIGRDRAGQIRYGMHDLVRAYGRERSADNEPGVDAVRTAARHLIGLATAAREADRGLEYQVRLAGEIGSDVDPEVVAVHARQGIGWLEAESGTISGLVGQTLTLGLFDECWAIALAGSWISAIPSSTAEYGSLLSTARQAAERSGDRRAEGACTSLLGDLQMFRGQVREADALFDTAERIFTDMGESHGLVEVRKSRAMLDRRRGRYDEATRRYLWIRQVAPRVGDDLAESMALRGLAQIHLAEGRPAEALPFLEAALTVASRSQMSWRRLTVLLYFGEAYRLLGRFEEAGTTFSSVAAALSGIGDRAGEAHARLGLGQLAIDSGGYEEADAQLTLAAELAATNQERHVHSQIQLAIAEVRLRTEQPAEAMRIVEGTMPTITMMGAAPLLAQAEDILRRAGEPAPSRLADPASQRRSAQQTRK</sequence>
<dbReference type="SUPFAM" id="SSF52540">
    <property type="entry name" value="P-loop containing nucleoside triphosphate hydrolases"/>
    <property type="match status" value="1"/>
</dbReference>
<dbReference type="InterPro" id="IPR027417">
    <property type="entry name" value="P-loop_NTPase"/>
</dbReference>
<feature type="region of interest" description="Disordered" evidence="1">
    <location>
        <begin position="804"/>
        <end position="828"/>
    </location>
</feature>
<dbReference type="PRINTS" id="PR00364">
    <property type="entry name" value="DISEASERSIST"/>
</dbReference>
<protein>
    <submittedName>
        <fullName evidence="3">Tetratricopeptide repeat protein</fullName>
    </submittedName>
</protein>
<dbReference type="Pfam" id="PF13560">
    <property type="entry name" value="HTH_31"/>
    <property type="match status" value="1"/>
</dbReference>
<name>A0A941AIJ5_9ACTN</name>
<evidence type="ECO:0000259" key="2">
    <source>
        <dbReference type="PROSITE" id="PS50943"/>
    </source>
</evidence>
<feature type="domain" description="HTH cro/C1-type" evidence="2">
    <location>
        <begin position="17"/>
        <end position="70"/>
    </location>
</feature>
<dbReference type="RefSeq" id="WP_210154489.1">
    <property type="nucleotide sequence ID" value="NZ_JAFCNB010000002.1"/>
</dbReference>
<evidence type="ECO:0000313" key="4">
    <source>
        <dbReference type="Proteomes" id="UP000674234"/>
    </source>
</evidence>
<keyword evidence="4" id="KW-1185">Reference proteome</keyword>
<comment type="caution">
    <text evidence="3">The sequence shown here is derived from an EMBL/GenBank/DDBJ whole genome shotgun (WGS) entry which is preliminary data.</text>
</comment>